<dbReference type="GO" id="GO:0003723">
    <property type="term" value="F:RNA binding"/>
    <property type="evidence" value="ECO:0007669"/>
    <property type="project" value="TreeGrafter"/>
</dbReference>
<dbReference type="InterPro" id="IPR011333">
    <property type="entry name" value="SKP1/BTB/POZ_sf"/>
</dbReference>
<dbReference type="PANTHER" id="PTHR13384:SF16">
    <property type="entry name" value="GROWTH REGULATION PROTEIN"/>
    <property type="match status" value="1"/>
</dbReference>
<evidence type="ECO:0000313" key="3">
    <source>
        <dbReference type="Proteomes" id="UP001161017"/>
    </source>
</evidence>
<feature type="compositionally biased region" description="Low complexity" evidence="1">
    <location>
        <begin position="287"/>
        <end position="297"/>
    </location>
</feature>
<dbReference type="PANTHER" id="PTHR13384">
    <property type="entry name" value="G PATCH DOMAIN-CONTAINING PROTEIN 1"/>
    <property type="match status" value="1"/>
</dbReference>
<feature type="region of interest" description="Disordered" evidence="1">
    <location>
        <begin position="1"/>
        <end position="156"/>
    </location>
</feature>
<protein>
    <submittedName>
        <fullName evidence="2">Uncharacterized protein</fullName>
    </submittedName>
</protein>
<dbReference type="Proteomes" id="UP001161017">
    <property type="component" value="Unassembled WGS sequence"/>
</dbReference>
<feature type="compositionally biased region" description="Pro residues" evidence="1">
    <location>
        <begin position="93"/>
        <end position="105"/>
    </location>
</feature>
<comment type="caution">
    <text evidence="2">The sequence shown here is derived from an EMBL/GenBank/DDBJ whole genome shotgun (WGS) entry which is preliminary data.</text>
</comment>
<accession>A0AA43TT86</accession>
<dbReference type="GO" id="GO:0005634">
    <property type="term" value="C:nucleus"/>
    <property type="evidence" value="ECO:0007669"/>
    <property type="project" value="TreeGrafter"/>
</dbReference>
<evidence type="ECO:0000256" key="1">
    <source>
        <dbReference type="SAM" id="MobiDB-lite"/>
    </source>
</evidence>
<feature type="compositionally biased region" description="Pro residues" evidence="1">
    <location>
        <begin position="44"/>
        <end position="59"/>
    </location>
</feature>
<organism evidence="2 3">
    <name type="scientific">Ramalina farinacea</name>
    <dbReference type="NCBI Taxonomy" id="258253"/>
    <lineage>
        <taxon>Eukaryota</taxon>
        <taxon>Fungi</taxon>
        <taxon>Dikarya</taxon>
        <taxon>Ascomycota</taxon>
        <taxon>Pezizomycotina</taxon>
        <taxon>Lecanoromycetes</taxon>
        <taxon>OSLEUM clade</taxon>
        <taxon>Lecanoromycetidae</taxon>
        <taxon>Lecanorales</taxon>
        <taxon>Lecanorineae</taxon>
        <taxon>Ramalinaceae</taxon>
        <taxon>Ramalina</taxon>
    </lineage>
</organism>
<dbReference type="EMBL" id="JAPUFD010000012">
    <property type="protein sequence ID" value="MDI1490651.1"/>
    <property type="molecule type" value="Genomic_DNA"/>
</dbReference>
<feature type="compositionally biased region" description="Polar residues" evidence="1">
    <location>
        <begin position="1"/>
        <end position="29"/>
    </location>
</feature>
<feature type="region of interest" description="Disordered" evidence="1">
    <location>
        <begin position="268"/>
        <end position="299"/>
    </location>
</feature>
<feature type="compositionally biased region" description="Low complexity" evidence="1">
    <location>
        <begin position="268"/>
        <end position="279"/>
    </location>
</feature>
<dbReference type="SUPFAM" id="SSF54695">
    <property type="entry name" value="POZ domain"/>
    <property type="match status" value="1"/>
</dbReference>
<name>A0AA43TT86_9LECA</name>
<reference evidence="2" key="1">
    <citation type="journal article" date="2023" name="Genome Biol. Evol.">
        <title>First Whole Genome Sequence and Flow Cytometry Genome Size Data for the Lichen-Forming Fungus Ramalina farinacea (Ascomycota).</title>
        <authorList>
            <person name="Llewellyn T."/>
            <person name="Mian S."/>
            <person name="Hill R."/>
            <person name="Leitch I.J."/>
            <person name="Gaya E."/>
        </authorList>
    </citation>
    <scope>NUCLEOTIDE SEQUENCE</scope>
    <source>
        <strain evidence="2">LIQ254RAFAR</strain>
    </source>
</reference>
<sequence length="488" mass="52552">MIHSTTGALSATRASTDGSSVSDKLSFRSSVAPCDPEPEREPEPPYSESPLFPQPPPVSQPLLPQQAPPPFSSLYFPPQRTPNQLKAAITEPAPNPPPPFTPVPQPAEGTDPAYTGPSVAEAGSRAAASSDNKAECSKNTEEAEPPPPYTEGSSPLDSFTYVMAAAGGPASIITQVQQGAPPPVNTLSDVSGDEHITLDLRGTKFTLSREELLTLPEFVLLSLFPNGLLPDGHMNNSFHEGGDVYQVDYDPKSLEYMLGFFRDVASTIPSESSPSTSPSGDQSHATNSSSDPSSNNSARDMLQDRAGIIVLREDLDFYVIPPKPDIEGPEMVEVKRAAGKALLEQNGIFSGLRRSEESGTTEQHLIEMLTAGGFNNEDSWGHRASEPQKAVICSLALARLRTDIKGNDASAANNNSAVGMAQKLLLFWRKPARRCWWEGVELVDVGGVEGKLKVWIRRVWTLEMVGSLPLDVPLLPLLGKRTFNEFLG</sequence>
<dbReference type="AlphaFoldDB" id="A0AA43TT86"/>
<evidence type="ECO:0000313" key="2">
    <source>
        <dbReference type="EMBL" id="MDI1490651.1"/>
    </source>
</evidence>
<gene>
    <name evidence="2" type="ORF">OHK93_001855</name>
</gene>
<keyword evidence="3" id="KW-1185">Reference proteome</keyword>
<proteinExistence type="predicted"/>
<feature type="compositionally biased region" description="Basic and acidic residues" evidence="1">
    <location>
        <begin position="132"/>
        <end position="141"/>
    </location>
</feature>